<keyword evidence="3" id="KW-0540">Nuclease</keyword>
<organism evidence="10 11">
    <name type="scientific">Fraxinus pennsylvanica</name>
    <dbReference type="NCBI Taxonomy" id="56036"/>
    <lineage>
        <taxon>Eukaryota</taxon>
        <taxon>Viridiplantae</taxon>
        <taxon>Streptophyta</taxon>
        <taxon>Embryophyta</taxon>
        <taxon>Tracheophyta</taxon>
        <taxon>Spermatophyta</taxon>
        <taxon>Magnoliopsida</taxon>
        <taxon>eudicotyledons</taxon>
        <taxon>Gunneridae</taxon>
        <taxon>Pentapetalae</taxon>
        <taxon>asterids</taxon>
        <taxon>lamiids</taxon>
        <taxon>Lamiales</taxon>
        <taxon>Oleaceae</taxon>
        <taxon>Oleeae</taxon>
        <taxon>Fraxinus</taxon>
    </lineage>
</organism>
<evidence type="ECO:0000256" key="7">
    <source>
        <dbReference type="ARBA" id="ARBA00053817"/>
    </source>
</evidence>
<keyword evidence="11" id="KW-1185">Reference proteome</keyword>
<dbReference type="PANTHER" id="PTHR12801:SF115">
    <property type="entry name" value="FI18136P1-RELATED"/>
    <property type="match status" value="1"/>
</dbReference>
<dbReference type="Gene3D" id="3.30.420.10">
    <property type="entry name" value="Ribonuclease H-like superfamily/Ribonuclease H"/>
    <property type="match status" value="1"/>
</dbReference>
<comment type="subcellular location">
    <subcellularLocation>
        <location evidence="1">Nucleus</location>
    </subcellularLocation>
</comment>
<dbReference type="SMART" id="SM00479">
    <property type="entry name" value="EXOIII"/>
    <property type="match status" value="1"/>
</dbReference>
<feature type="domain" description="Exonuclease" evidence="9">
    <location>
        <begin position="143"/>
        <end position="304"/>
    </location>
</feature>
<dbReference type="GO" id="GO:0005634">
    <property type="term" value="C:nucleus"/>
    <property type="evidence" value="ECO:0007669"/>
    <property type="project" value="UniProtKB-SubCell"/>
</dbReference>
<dbReference type="Pfam" id="PF00929">
    <property type="entry name" value="RNase_T"/>
    <property type="match status" value="1"/>
</dbReference>
<dbReference type="InterPro" id="IPR036397">
    <property type="entry name" value="RNaseH_sf"/>
</dbReference>
<protein>
    <recommendedName>
        <fullName evidence="9">Exonuclease domain-containing protein</fullName>
    </recommendedName>
</protein>
<name>A0AAD2DXG9_9LAMI</name>
<evidence type="ECO:0000256" key="5">
    <source>
        <dbReference type="ARBA" id="ARBA00022839"/>
    </source>
</evidence>
<feature type="region of interest" description="Disordered" evidence="8">
    <location>
        <begin position="413"/>
        <end position="462"/>
    </location>
</feature>
<proteinExistence type="inferred from homology"/>
<dbReference type="CDD" id="cd06145">
    <property type="entry name" value="REX1_like"/>
    <property type="match status" value="1"/>
</dbReference>
<keyword evidence="6" id="KW-0539">Nucleus</keyword>
<evidence type="ECO:0000256" key="3">
    <source>
        <dbReference type="ARBA" id="ARBA00022722"/>
    </source>
</evidence>
<dbReference type="GO" id="GO:0004527">
    <property type="term" value="F:exonuclease activity"/>
    <property type="evidence" value="ECO:0007669"/>
    <property type="project" value="UniProtKB-KW"/>
</dbReference>
<evidence type="ECO:0000313" key="11">
    <source>
        <dbReference type="Proteomes" id="UP000834106"/>
    </source>
</evidence>
<evidence type="ECO:0000313" key="10">
    <source>
        <dbReference type="EMBL" id="CAI9766915.1"/>
    </source>
</evidence>
<dbReference type="FunFam" id="3.30.420.10:FF:000080">
    <property type="entry name" value="Small RNA degrading nuclease 3"/>
    <property type="match status" value="1"/>
</dbReference>
<evidence type="ECO:0000256" key="4">
    <source>
        <dbReference type="ARBA" id="ARBA00022801"/>
    </source>
</evidence>
<dbReference type="InterPro" id="IPR047021">
    <property type="entry name" value="REXO1/3/4-like"/>
</dbReference>
<dbReference type="InterPro" id="IPR012337">
    <property type="entry name" value="RNaseH-like_sf"/>
</dbReference>
<dbReference type="EMBL" id="OU503043">
    <property type="protein sequence ID" value="CAI9766915.1"/>
    <property type="molecule type" value="Genomic_DNA"/>
</dbReference>
<dbReference type="AlphaFoldDB" id="A0AAD2DXG9"/>
<gene>
    <name evidence="10" type="ORF">FPE_LOCUS14345</name>
</gene>
<dbReference type="SUPFAM" id="SSF53098">
    <property type="entry name" value="Ribonuclease H-like"/>
    <property type="match status" value="1"/>
</dbReference>
<keyword evidence="5" id="KW-0269">Exonuclease</keyword>
<accession>A0AAD2DXG9</accession>
<evidence type="ECO:0000256" key="8">
    <source>
        <dbReference type="SAM" id="MobiDB-lite"/>
    </source>
</evidence>
<dbReference type="InterPro" id="IPR013520">
    <property type="entry name" value="Ribonucl_H"/>
</dbReference>
<comment type="similarity">
    <text evidence="2">Belongs to the REXO1/REXO3 family.</text>
</comment>
<comment type="function">
    <text evidence="7">3'-5' exonuclease degrading single-stranded small RNAs.</text>
</comment>
<sequence>MDEMIVSAKKEVLIEMVKLAQKRGMLGSKGGWKDFLKFYDKKFGTSLSDPARRSVESLVAFLKTFSQENDLKFFNKVLQCHLNREAAEKFKMTSPDNETPEQKLVSLTLRHPQYPIDYSLPSYDEDWLVVKCSKKSMAMKSTIMVAIDCEMVLCEDGTEALVRVCAVDRNLQVKLDAFVNPNKAIADYRTEITGISAKDLDGVTCSMADVQKSMKKLLSHGTILVGHSLSNDLQALKIDYTRVIDTSYVFKYSNRPANKKPSLSSLCKAVLGYELRKEGSPHNCLDDACAAMKLVLARFEHAADGVIPEEVKDVDTAKLLLHRIPINISAKDLKIIIPGNFEIEVKTGKKVRDIYSAFAIFENQQEASETFDNLQGDLEKDSSGRPQKRFTFELSTGMPASFYVCKMAHDDSVGQNTATNKRSFEDENNLSTRKKSRKDQICEQPEELDSSSNQSEEIGRLKQELRQRDEEISNLNKIIVALARKQGLL</sequence>
<dbReference type="GO" id="GO:0003676">
    <property type="term" value="F:nucleic acid binding"/>
    <property type="evidence" value="ECO:0007669"/>
    <property type="project" value="InterPro"/>
</dbReference>
<dbReference type="InterPro" id="IPR034922">
    <property type="entry name" value="REX1-like_exo"/>
</dbReference>
<dbReference type="PANTHER" id="PTHR12801">
    <property type="entry name" value="RNA EXONUCLEASE REXO1 / RECO3 FAMILY MEMBER-RELATED"/>
    <property type="match status" value="1"/>
</dbReference>
<reference evidence="10" key="1">
    <citation type="submission" date="2023-05" db="EMBL/GenBank/DDBJ databases">
        <authorList>
            <person name="Huff M."/>
        </authorList>
    </citation>
    <scope>NUCLEOTIDE SEQUENCE</scope>
</reference>
<evidence type="ECO:0000259" key="9">
    <source>
        <dbReference type="SMART" id="SM00479"/>
    </source>
</evidence>
<evidence type="ECO:0000256" key="2">
    <source>
        <dbReference type="ARBA" id="ARBA00006357"/>
    </source>
</evidence>
<evidence type="ECO:0000256" key="1">
    <source>
        <dbReference type="ARBA" id="ARBA00004123"/>
    </source>
</evidence>
<keyword evidence="4" id="KW-0378">Hydrolase</keyword>
<dbReference type="Proteomes" id="UP000834106">
    <property type="component" value="Chromosome 8"/>
</dbReference>
<evidence type="ECO:0000256" key="6">
    <source>
        <dbReference type="ARBA" id="ARBA00023242"/>
    </source>
</evidence>